<evidence type="ECO:0000256" key="1">
    <source>
        <dbReference type="SAM" id="SignalP"/>
    </source>
</evidence>
<dbReference type="AlphaFoldDB" id="A0AAD7NRR7"/>
<feature type="signal peptide" evidence="1">
    <location>
        <begin position="1"/>
        <end position="18"/>
    </location>
</feature>
<reference evidence="2" key="1">
    <citation type="submission" date="2023-03" db="EMBL/GenBank/DDBJ databases">
        <title>Massive genome expansion in bonnet fungi (Mycena s.s.) driven by repeated elements and novel gene families across ecological guilds.</title>
        <authorList>
            <consortium name="Lawrence Berkeley National Laboratory"/>
            <person name="Harder C.B."/>
            <person name="Miyauchi S."/>
            <person name="Viragh M."/>
            <person name="Kuo A."/>
            <person name="Thoen E."/>
            <person name="Andreopoulos B."/>
            <person name="Lu D."/>
            <person name="Skrede I."/>
            <person name="Drula E."/>
            <person name="Henrissat B."/>
            <person name="Morin E."/>
            <person name="Kohler A."/>
            <person name="Barry K."/>
            <person name="LaButti K."/>
            <person name="Morin E."/>
            <person name="Salamov A."/>
            <person name="Lipzen A."/>
            <person name="Mereny Z."/>
            <person name="Hegedus B."/>
            <person name="Baldrian P."/>
            <person name="Stursova M."/>
            <person name="Weitz H."/>
            <person name="Taylor A."/>
            <person name="Grigoriev I.V."/>
            <person name="Nagy L.G."/>
            <person name="Martin F."/>
            <person name="Kauserud H."/>
        </authorList>
    </citation>
    <scope>NUCLEOTIDE SEQUENCE</scope>
    <source>
        <strain evidence="2">CBHHK182m</strain>
    </source>
</reference>
<dbReference type="EMBL" id="JARKIB010000014">
    <property type="protein sequence ID" value="KAJ7772477.1"/>
    <property type="molecule type" value="Genomic_DNA"/>
</dbReference>
<evidence type="ECO:0000313" key="3">
    <source>
        <dbReference type="Proteomes" id="UP001215598"/>
    </source>
</evidence>
<evidence type="ECO:0008006" key="4">
    <source>
        <dbReference type="Google" id="ProtNLM"/>
    </source>
</evidence>
<proteinExistence type="predicted"/>
<evidence type="ECO:0000313" key="2">
    <source>
        <dbReference type="EMBL" id="KAJ7772477.1"/>
    </source>
</evidence>
<keyword evidence="3" id="KW-1185">Reference proteome</keyword>
<feature type="chain" id="PRO_5042073025" description="Secreted protein" evidence="1">
    <location>
        <begin position="19"/>
        <end position="78"/>
    </location>
</feature>
<dbReference type="Proteomes" id="UP001215598">
    <property type="component" value="Unassembled WGS sequence"/>
</dbReference>
<comment type="caution">
    <text evidence="2">The sequence shown here is derived from an EMBL/GenBank/DDBJ whole genome shotgun (WGS) entry which is preliminary data.</text>
</comment>
<gene>
    <name evidence="2" type="ORF">B0H16DRAFT_1513515</name>
</gene>
<sequence length="78" mass="8410">MPQLSCLSFIGTLVYMHAVGTPQTNVSYKAQAGSVYKYNTSLLTLRTTSKADCCAGSTDLSEVMTSARARARRESGVR</sequence>
<accession>A0AAD7NRR7</accession>
<keyword evidence="1" id="KW-0732">Signal</keyword>
<name>A0AAD7NRR7_9AGAR</name>
<organism evidence="2 3">
    <name type="scientific">Mycena metata</name>
    <dbReference type="NCBI Taxonomy" id="1033252"/>
    <lineage>
        <taxon>Eukaryota</taxon>
        <taxon>Fungi</taxon>
        <taxon>Dikarya</taxon>
        <taxon>Basidiomycota</taxon>
        <taxon>Agaricomycotina</taxon>
        <taxon>Agaricomycetes</taxon>
        <taxon>Agaricomycetidae</taxon>
        <taxon>Agaricales</taxon>
        <taxon>Marasmiineae</taxon>
        <taxon>Mycenaceae</taxon>
        <taxon>Mycena</taxon>
    </lineage>
</organism>
<protein>
    <recommendedName>
        <fullName evidence="4">Secreted protein</fullName>
    </recommendedName>
</protein>